<dbReference type="Pfam" id="PF13936">
    <property type="entry name" value="HTH_38"/>
    <property type="match status" value="1"/>
</dbReference>
<accession>A0A1G8SM33</accession>
<keyword evidence="3" id="KW-1185">Reference proteome</keyword>
<feature type="domain" description="HTH IS408-type" evidence="1">
    <location>
        <begin position="4"/>
        <end position="83"/>
    </location>
</feature>
<gene>
    <name evidence="2" type="ORF">SAMN04488123_13111</name>
</gene>
<sequence>MINYREILRLHAQGLSQREIGSSCSHSRNTISDVLKRAQAHSITWSFEVDMSDAELQELLYPERTEGSNFRRKPDSAYIHKELAKSGVTLSLLWEEYCLSCRANQEIPYSYRPPVQRVA</sequence>
<dbReference type="InterPro" id="IPR025246">
    <property type="entry name" value="IS30-like_HTH"/>
</dbReference>
<dbReference type="InterPro" id="IPR017895">
    <property type="entry name" value="HTH_IS408/IS1162_type"/>
</dbReference>
<reference evidence="2 3" key="1">
    <citation type="submission" date="2016-10" db="EMBL/GenBank/DDBJ databases">
        <authorList>
            <person name="de Groot N.N."/>
        </authorList>
    </citation>
    <scope>NUCLEOTIDE SEQUENCE [LARGE SCALE GENOMIC DNA]</scope>
    <source>
        <strain evidence="2 3">DSM 21771</strain>
    </source>
</reference>
<organism evidence="2 3">
    <name type="scientific">Natribacillus halophilus</name>
    <dbReference type="NCBI Taxonomy" id="549003"/>
    <lineage>
        <taxon>Bacteria</taxon>
        <taxon>Bacillati</taxon>
        <taxon>Bacillota</taxon>
        <taxon>Bacilli</taxon>
        <taxon>Bacillales</taxon>
        <taxon>Bacillaceae</taxon>
        <taxon>Natribacillus</taxon>
    </lineage>
</organism>
<name>A0A1G8SM33_9BACI</name>
<dbReference type="PROSITE" id="PS50532">
    <property type="entry name" value="HTH_IS408"/>
    <property type="match status" value="1"/>
</dbReference>
<dbReference type="RefSeq" id="WP_090400199.1">
    <property type="nucleotide sequence ID" value="NZ_FNEN01000031.1"/>
</dbReference>
<dbReference type="Proteomes" id="UP000198853">
    <property type="component" value="Unassembled WGS sequence"/>
</dbReference>
<protein>
    <submittedName>
        <fullName evidence="2">Helix-turn-helix domain-containing protein</fullName>
    </submittedName>
</protein>
<evidence type="ECO:0000313" key="2">
    <source>
        <dbReference type="EMBL" id="SDJ30234.1"/>
    </source>
</evidence>
<evidence type="ECO:0000313" key="3">
    <source>
        <dbReference type="Proteomes" id="UP000198853"/>
    </source>
</evidence>
<dbReference type="EMBL" id="FNEN01000031">
    <property type="protein sequence ID" value="SDJ30234.1"/>
    <property type="molecule type" value="Genomic_DNA"/>
</dbReference>
<dbReference type="AlphaFoldDB" id="A0A1G8SM33"/>
<evidence type="ECO:0000259" key="1">
    <source>
        <dbReference type="PROSITE" id="PS50532"/>
    </source>
</evidence>
<proteinExistence type="predicted"/>